<evidence type="ECO:0000256" key="3">
    <source>
        <dbReference type="ARBA" id="ARBA00023229"/>
    </source>
</evidence>
<dbReference type="STRING" id="426703.SAMN04488100_13224"/>
<evidence type="ECO:0000256" key="2">
    <source>
        <dbReference type="ARBA" id="ARBA00022695"/>
    </source>
</evidence>
<accession>A0A1H7WB15</accession>
<dbReference type="SUPFAM" id="SSF53448">
    <property type="entry name" value="Nucleotide-diphospho-sugar transferases"/>
    <property type="match status" value="1"/>
</dbReference>
<reference evidence="5 6" key="1">
    <citation type="submission" date="2016-10" db="EMBL/GenBank/DDBJ databases">
        <authorList>
            <person name="de Groot N.N."/>
        </authorList>
    </citation>
    <scope>NUCLEOTIDE SEQUENCE [LARGE SCALE GENOMIC DNA]</scope>
    <source>
        <strain evidence="5 6">DSM 19182</strain>
    </source>
</reference>
<dbReference type="Pfam" id="PF01128">
    <property type="entry name" value="IspD"/>
    <property type="match status" value="1"/>
</dbReference>
<dbReference type="Proteomes" id="UP000198548">
    <property type="component" value="Unassembled WGS sequence"/>
</dbReference>
<evidence type="ECO:0000313" key="7">
    <source>
        <dbReference type="Proteomes" id="UP000321425"/>
    </source>
</evidence>
<keyword evidence="1 5" id="KW-0808">Transferase</keyword>
<keyword evidence="7" id="KW-1185">Reference proteome</keyword>
<reference evidence="4 7" key="2">
    <citation type="submission" date="2019-07" db="EMBL/GenBank/DDBJ databases">
        <title>Whole genome shotgun sequence of Alkalibacterium putridalgicola NBRC 103243.</title>
        <authorList>
            <person name="Hosoyama A."/>
            <person name="Uohara A."/>
            <person name="Ohji S."/>
            <person name="Ichikawa N."/>
        </authorList>
    </citation>
    <scope>NUCLEOTIDE SEQUENCE [LARGE SCALE GENOMIC DNA]</scope>
    <source>
        <strain evidence="4 7">NBRC 103243</strain>
    </source>
</reference>
<dbReference type="InterPro" id="IPR018294">
    <property type="entry name" value="ISPD_synthase_CS"/>
</dbReference>
<dbReference type="GO" id="GO:0050518">
    <property type="term" value="F:2-C-methyl-D-erythritol 4-phosphate cytidylyltransferase activity"/>
    <property type="evidence" value="ECO:0007669"/>
    <property type="project" value="TreeGrafter"/>
</dbReference>
<evidence type="ECO:0000313" key="6">
    <source>
        <dbReference type="Proteomes" id="UP000198548"/>
    </source>
</evidence>
<dbReference type="InterPro" id="IPR029044">
    <property type="entry name" value="Nucleotide-diphossugar_trans"/>
</dbReference>
<dbReference type="CDD" id="cd02516">
    <property type="entry name" value="CDP-ME_synthetase"/>
    <property type="match status" value="1"/>
</dbReference>
<dbReference type="Proteomes" id="UP000321425">
    <property type="component" value="Unassembled WGS sequence"/>
</dbReference>
<dbReference type="PROSITE" id="PS01295">
    <property type="entry name" value="ISPD"/>
    <property type="match status" value="1"/>
</dbReference>
<organism evidence="5 6">
    <name type="scientific">Alkalibacterium putridalgicola</name>
    <dbReference type="NCBI Taxonomy" id="426703"/>
    <lineage>
        <taxon>Bacteria</taxon>
        <taxon>Bacillati</taxon>
        <taxon>Bacillota</taxon>
        <taxon>Bacilli</taxon>
        <taxon>Lactobacillales</taxon>
        <taxon>Carnobacteriaceae</taxon>
        <taxon>Alkalibacterium</taxon>
    </lineage>
</organism>
<name>A0A1H7WB15_9LACT</name>
<dbReference type="Gene3D" id="3.90.550.10">
    <property type="entry name" value="Spore Coat Polysaccharide Biosynthesis Protein SpsA, Chain A"/>
    <property type="match status" value="1"/>
</dbReference>
<keyword evidence="3" id="KW-0414">Isoprene biosynthesis</keyword>
<keyword evidence="2 5" id="KW-0548">Nucleotidyltransferase</keyword>
<dbReference type="GO" id="GO:0008299">
    <property type="term" value="P:isoprenoid biosynthetic process"/>
    <property type="evidence" value="ECO:0007669"/>
    <property type="project" value="UniProtKB-KW"/>
</dbReference>
<dbReference type="PANTHER" id="PTHR32125">
    <property type="entry name" value="2-C-METHYL-D-ERYTHRITOL 4-PHOSPHATE CYTIDYLYLTRANSFERASE, CHLOROPLASTIC"/>
    <property type="match status" value="1"/>
</dbReference>
<dbReference type="EMBL" id="FOBL01000032">
    <property type="protein sequence ID" value="SEM18681.1"/>
    <property type="molecule type" value="Genomic_DNA"/>
</dbReference>
<gene>
    <name evidence="4" type="primary">ispD</name>
    <name evidence="4" type="ORF">APU01nite_17530</name>
    <name evidence="5" type="ORF">SAMN04488100_13224</name>
</gene>
<protein>
    <submittedName>
        <fullName evidence="5">2-C-methyl-D-erythritol 4-phosphate cytidylyltransferase</fullName>
    </submittedName>
</protein>
<dbReference type="EMBL" id="BJUX01000021">
    <property type="protein sequence ID" value="GEK89714.1"/>
    <property type="molecule type" value="Genomic_DNA"/>
</dbReference>
<proteinExistence type="predicted"/>
<dbReference type="RefSeq" id="WP_177165538.1">
    <property type="nucleotide sequence ID" value="NZ_BJUX01000021.1"/>
</dbReference>
<evidence type="ECO:0000313" key="4">
    <source>
        <dbReference type="EMBL" id="GEK89714.1"/>
    </source>
</evidence>
<dbReference type="AlphaFoldDB" id="A0A1H7WB15"/>
<evidence type="ECO:0000313" key="5">
    <source>
        <dbReference type="EMBL" id="SEM18681.1"/>
    </source>
</evidence>
<sequence length="232" mass="26635">MADPYEVILLAAGSARRFHHPEKLNKVLMPLADRPVFDYSFRLFNKDTDCRKIWFVVNAVNQPLIQDYLIDLYKEMPEKIQWVIGGRERQDSVARALAQMTRTDQGKIMIHDAARPFVTRDLLDALIQAGKASPAVTLGIPAKDSIKIVRDKRVVRSLFRPEVWHIQTPQLFDSIVLKQAVDQAEQEHFYGNEETELVERAGYPVKVISGSDDNFKLTTAFDYQMARMLKES</sequence>
<dbReference type="PANTHER" id="PTHR32125:SF4">
    <property type="entry name" value="2-C-METHYL-D-ERYTHRITOL 4-PHOSPHATE CYTIDYLYLTRANSFERASE, CHLOROPLASTIC"/>
    <property type="match status" value="1"/>
</dbReference>
<dbReference type="InterPro" id="IPR034683">
    <property type="entry name" value="IspD/TarI"/>
</dbReference>
<dbReference type="InterPro" id="IPR050088">
    <property type="entry name" value="IspD/TarI_cytidylyltransf_bact"/>
</dbReference>
<evidence type="ECO:0000256" key="1">
    <source>
        <dbReference type="ARBA" id="ARBA00022679"/>
    </source>
</evidence>